<evidence type="ECO:0000256" key="11">
    <source>
        <dbReference type="SAM" id="MobiDB-lite"/>
    </source>
</evidence>
<proteinExistence type="inferred from homology"/>
<evidence type="ECO:0000313" key="14">
    <source>
        <dbReference type="Proteomes" id="UP000694419"/>
    </source>
</evidence>
<feature type="coiled-coil region" evidence="10">
    <location>
        <begin position="537"/>
        <end position="598"/>
    </location>
</feature>
<evidence type="ECO:0000256" key="6">
    <source>
        <dbReference type="ARBA" id="ARBA00023054"/>
    </source>
</evidence>
<dbReference type="Proteomes" id="UP000694419">
    <property type="component" value="Unplaced"/>
</dbReference>
<dbReference type="PANTHER" id="PTHR47970:SF29">
    <property type="entry name" value="KINESIN FAMILY MEMBER 20B"/>
    <property type="match status" value="1"/>
</dbReference>
<dbReference type="GO" id="GO:0005634">
    <property type="term" value="C:nucleus"/>
    <property type="evidence" value="ECO:0007669"/>
    <property type="project" value="TreeGrafter"/>
</dbReference>
<reference evidence="13" key="2">
    <citation type="submission" date="2025-09" db="UniProtKB">
        <authorList>
            <consortium name="Ensembl"/>
        </authorList>
    </citation>
    <scope>IDENTIFICATION</scope>
</reference>
<dbReference type="GO" id="GO:0051231">
    <property type="term" value="P:spindle elongation"/>
    <property type="evidence" value="ECO:0007669"/>
    <property type="project" value="TreeGrafter"/>
</dbReference>
<organism evidence="13 14">
    <name type="scientific">Calidris pygmaea</name>
    <name type="common">Spoon-billed sandpiper</name>
    <dbReference type="NCBI Taxonomy" id="425635"/>
    <lineage>
        <taxon>Eukaryota</taxon>
        <taxon>Metazoa</taxon>
        <taxon>Chordata</taxon>
        <taxon>Craniata</taxon>
        <taxon>Vertebrata</taxon>
        <taxon>Euteleostomi</taxon>
        <taxon>Archelosauria</taxon>
        <taxon>Archosauria</taxon>
        <taxon>Dinosauria</taxon>
        <taxon>Saurischia</taxon>
        <taxon>Theropoda</taxon>
        <taxon>Coelurosauria</taxon>
        <taxon>Aves</taxon>
        <taxon>Neognathae</taxon>
        <taxon>Neoaves</taxon>
        <taxon>Charadriiformes</taxon>
        <taxon>Scolopacidae</taxon>
        <taxon>Calidris</taxon>
    </lineage>
</organism>
<dbReference type="InterPro" id="IPR027417">
    <property type="entry name" value="P-loop_NTPase"/>
</dbReference>
<feature type="compositionally biased region" description="Basic and acidic residues" evidence="11">
    <location>
        <begin position="518"/>
        <end position="531"/>
    </location>
</feature>
<feature type="binding site" evidence="9">
    <location>
        <begin position="144"/>
        <end position="151"/>
    </location>
    <ligand>
        <name>ATP</name>
        <dbReference type="ChEBI" id="CHEBI:30616"/>
    </ligand>
</feature>
<dbReference type="InterPro" id="IPR036961">
    <property type="entry name" value="Kinesin_motor_dom_sf"/>
</dbReference>
<dbReference type="InterPro" id="IPR001752">
    <property type="entry name" value="Kinesin_motor_dom"/>
</dbReference>
<dbReference type="PRINTS" id="PR00380">
    <property type="entry name" value="KINESINHEAVY"/>
</dbReference>
<dbReference type="PANTHER" id="PTHR47970">
    <property type="entry name" value="KINESIN-LIKE PROTEIN KIF11"/>
    <property type="match status" value="1"/>
</dbReference>
<dbReference type="Pfam" id="PF00225">
    <property type="entry name" value="Kinesin"/>
    <property type="match status" value="1"/>
</dbReference>
<dbReference type="GO" id="GO:0005876">
    <property type="term" value="C:spindle microtubule"/>
    <property type="evidence" value="ECO:0007669"/>
    <property type="project" value="TreeGrafter"/>
</dbReference>
<dbReference type="Gene3D" id="3.40.850.10">
    <property type="entry name" value="Kinesin motor domain"/>
    <property type="match status" value="1"/>
</dbReference>
<keyword evidence="6 10" id="KW-0175">Coiled coil</keyword>
<feature type="domain" description="Kinesin motor" evidence="12">
    <location>
        <begin position="51"/>
        <end position="459"/>
    </location>
</feature>
<feature type="compositionally biased region" description="Basic and acidic residues" evidence="11">
    <location>
        <begin position="1418"/>
        <end position="1428"/>
    </location>
</feature>
<reference evidence="13" key="1">
    <citation type="submission" date="2025-08" db="UniProtKB">
        <authorList>
            <consortium name="Ensembl"/>
        </authorList>
    </citation>
    <scope>IDENTIFICATION</scope>
</reference>
<dbReference type="SUPFAM" id="SSF52540">
    <property type="entry name" value="P-loop containing nucleoside triphosphate hydrolases"/>
    <property type="match status" value="1"/>
</dbReference>
<keyword evidence="3" id="KW-0597">Phosphoprotein</keyword>
<dbReference type="GO" id="GO:0005524">
    <property type="term" value="F:ATP binding"/>
    <property type="evidence" value="ECO:0007669"/>
    <property type="project" value="UniProtKB-UniRule"/>
</dbReference>
<feature type="coiled-coil region" evidence="10">
    <location>
        <begin position="947"/>
        <end position="1210"/>
    </location>
</feature>
<keyword evidence="5 9" id="KW-0067">ATP-binding</keyword>
<evidence type="ECO:0000313" key="13">
    <source>
        <dbReference type="Ensembl" id="ENSCPGP00000025921.1"/>
    </source>
</evidence>
<protein>
    <submittedName>
        <fullName evidence="13">Kinesin family member 20B</fullName>
    </submittedName>
</protein>
<sequence length="1639" mass="189212">MEPTLDNEKFPRPSYIDSVELPQRKGPVDVEDIKANLSADFSLSSLEPKGHIQVCLRVRPFTPLERENELQGCVSLEDSTSVILKHPKTSLSRLSEKTAGQMQKFTFSRVFGPETTQEEFFEGAMKQPVQDFLDGYNRLIFTYGVTNAGKTYTFQGTEDDGGILPRTMDMLFKSIEGKLYTAMDLKPHRCRDYIKLTKDQVREEIAIKNSMLRLTKEVEHFSMLGDNPYMEELLKDSEQSSPTVKNYVKFSVWVSFSEIYNECFYDLLAPISNDKKRKTLRLAQDIKGCSYIKDLQWVQISDSKEAFRLLKLGLKHQSNASTKLNTCSSRSHSIFTVKILKIEDSGAPRVTRVNELSMCDLAGSERYTKTRNEGDRLKESGNINTSLLILGKCISALKNCQQSKLQQHIPFRESKLTHFLQAFFSGKGKVYMMVNISQCASVYDETLNVLKFSAIAQEVVVMDTSVLPQDQSLGEKSARESSLLCVPKMPIPRRRPTILWDKSLEDVIENDDDETEEEHQHQQKISTEESMQKYEENKMLLSNIEELKNKLIAERKNKLLLELKIREEVIQELTQHFAKQETDFRECLSQERERLEENSERRLEIFKELVNGYKFSAGPGTDIDLEAIIDSVQNDVSDIKKQAEAMHRYLVSLEDPQHAVDWLEKQLGKITAELTRTKEELTKKTYELTKTEEELTQKTKGDQFKDGEETVLEVRRKRCFEDEPTVEEEPPPKKGTISTITQQGRIECMEKNTSENHEEMLALKERVEALEGQLAALEEQCRKEKTQKEEFSEQIAALRLKLSASEEGASGLSKELEQHRADYQEVVSELDKQKTIIREQEEKITQLNKEVEGAKQNIIDKVSQIKTMQSKVDELYTCHLESNATDTDLVDRKDCLESQKDEPERAERSPDCGWSLRQESSFRCSVENLWEECKNIIKASSQKSQWIQELLQQVEDLKKRLHDTENCNNQLRTKLNEIANQDCQSLKEKDLLNQLQEEIQKKTQDFEKQAAEDQRVIACFEEEVTNYREKISELECLLEAFRAKDDSVAKLEEVVKEKECIILNLESNTVALQEKCANSDKKLKELNDQEANLKEEVVQLMNNLENVKQSLQEKERKEDEQVLRKDLSENSALVQSLKKDLQQKEDEYTDLKEKFSDAKKQIQQVQNQVCTMRSEEKSLRNKINELEKMKNQLSEELEIKQRTILQLKKTLWKKMVGTSRGLTCKLIFTSSDLCAKEKIIEDMRLTLEEQEQTQTEQDRMLEAKLEETDRLLLGNFSIEREQEGGENGFGCVRIAENEAKYQTERKKWLEEKMALINQVKEAENHRNREMRKFAEDRERHVKQQAEIERLTAQLVEKDSNLQKWREERDKLVEALEVQLKTLASNNTQKDKEIAELKEAALQSMAEVPLPEGQDKIDQSVNKEDHSEIVLDSCEVSTDNGKTSRFPKPEMEIQFTPLQPNKMEVKHQGSALPVTVKMLKPRKKRKSEEMDEDFVKSENKKNAKLAVTDSPSTSNKKTTSTMQSFRKEYSLRKQKSTSSKTSDKKKDGTLQKIGDFFQSSPTVIHSKAKKLMATLSSPKSAEPESVKENDLKPKRAKRKLYSTDISSPLDIPPSSVFIEQKEKESDHLIIKRRLRSKPAK</sequence>
<feature type="coiled-coil region" evidence="10">
    <location>
        <begin position="760"/>
        <end position="857"/>
    </location>
</feature>
<dbReference type="InterPro" id="IPR047149">
    <property type="entry name" value="KIF11-like"/>
</dbReference>
<evidence type="ECO:0000256" key="2">
    <source>
        <dbReference type="ARBA" id="ARBA00022490"/>
    </source>
</evidence>
<feature type="coiled-coil region" evidence="10">
    <location>
        <begin position="1305"/>
        <end position="1399"/>
    </location>
</feature>
<feature type="region of interest" description="Disordered" evidence="11">
    <location>
        <begin position="1569"/>
        <end position="1607"/>
    </location>
</feature>
<dbReference type="Ensembl" id="ENSCPGT00000028337.1">
    <property type="protein sequence ID" value="ENSCPGP00000025921.1"/>
    <property type="gene ID" value="ENSCPGG00000017850.1"/>
</dbReference>
<dbReference type="GO" id="GO:0008574">
    <property type="term" value="F:plus-end-directed microtubule motor activity"/>
    <property type="evidence" value="ECO:0007669"/>
    <property type="project" value="TreeGrafter"/>
</dbReference>
<dbReference type="CDD" id="cd21786">
    <property type="entry name" value="RBD_KIF20B"/>
    <property type="match status" value="1"/>
</dbReference>
<feature type="compositionally biased region" description="Low complexity" evidence="11">
    <location>
        <begin position="1507"/>
        <end position="1523"/>
    </location>
</feature>
<feature type="region of interest" description="Disordered" evidence="11">
    <location>
        <begin position="1418"/>
        <end position="1557"/>
    </location>
</feature>
<name>A0A8C3KQY5_9CHAR</name>
<evidence type="ECO:0000256" key="7">
    <source>
        <dbReference type="ARBA" id="ARBA00023175"/>
    </source>
</evidence>
<dbReference type="GO" id="GO:0072686">
    <property type="term" value="C:mitotic spindle"/>
    <property type="evidence" value="ECO:0007669"/>
    <property type="project" value="TreeGrafter"/>
</dbReference>
<feature type="coiled-coil region" evidence="10">
    <location>
        <begin position="660"/>
        <end position="694"/>
    </location>
</feature>
<evidence type="ECO:0000256" key="3">
    <source>
        <dbReference type="ARBA" id="ARBA00022553"/>
    </source>
</evidence>
<evidence type="ECO:0000256" key="1">
    <source>
        <dbReference type="ARBA" id="ARBA00004186"/>
    </source>
</evidence>
<keyword evidence="7 9" id="KW-0505">Motor protein</keyword>
<evidence type="ECO:0000256" key="8">
    <source>
        <dbReference type="ARBA" id="ARBA00023212"/>
    </source>
</evidence>
<keyword evidence="14" id="KW-1185">Reference proteome</keyword>
<evidence type="ECO:0000256" key="4">
    <source>
        <dbReference type="ARBA" id="ARBA00022741"/>
    </source>
</evidence>
<dbReference type="GO" id="GO:0090307">
    <property type="term" value="P:mitotic spindle assembly"/>
    <property type="evidence" value="ECO:0007669"/>
    <property type="project" value="TreeGrafter"/>
</dbReference>
<evidence type="ECO:0000256" key="10">
    <source>
        <dbReference type="SAM" id="Coils"/>
    </source>
</evidence>
<comment type="similarity">
    <text evidence="9">Belongs to the TRAFAC class myosin-kinesin ATPase superfamily. Kinesin family.</text>
</comment>
<feature type="compositionally biased region" description="Basic and acidic residues" evidence="11">
    <location>
        <begin position="1580"/>
        <end position="1592"/>
    </location>
</feature>
<dbReference type="GO" id="GO:0007018">
    <property type="term" value="P:microtubule-based movement"/>
    <property type="evidence" value="ECO:0007669"/>
    <property type="project" value="InterPro"/>
</dbReference>
<dbReference type="SMART" id="SM00129">
    <property type="entry name" value="KISc"/>
    <property type="match status" value="1"/>
</dbReference>
<dbReference type="PROSITE" id="PS50067">
    <property type="entry name" value="KINESIN_MOTOR_2"/>
    <property type="match status" value="1"/>
</dbReference>
<dbReference type="GO" id="GO:0008017">
    <property type="term" value="F:microtubule binding"/>
    <property type="evidence" value="ECO:0007669"/>
    <property type="project" value="InterPro"/>
</dbReference>
<keyword evidence="8" id="KW-0206">Cytoskeleton</keyword>
<evidence type="ECO:0000256" key="9">
    <source>
        <dbReference type="PROSITE-ProRule" id="PRU00283"/>
    </source>
</evidence>
<comment type="subcellular location">
    <subcellularLocation>
        <location evidence="1">Cytoplasm</location>
        <location evidence="1">Cytoskeleton</location>
        <location evidence="1">Spindle</location>
    </subcellularLocation>
</comment>
<evidence type="ECO:0000259" key="12">
    <source>
        <dbReference type="PROSITE" id="PS50067"/>
    </source>
</evidence>
<keyword evidence="4 9" id="KW-0547">Nucleotide-binding</keyword>
<feature type="region of interest" description="Disordered" evidence="11">
    <location>
        <begin position="510"/>
        <end position="531"/>
    </location>
</feature>
<evidence type="ECO:0000256" key="5">
    <source>
        <dbReference type="ARBA" id="ARBA00022840"/>
    </source>
</evidence>
<keyword evidence="2" id="KW-0963">Cytoplasm</keyword>
<dbReference type="Gene3D" id="1.10.287.1490">
    <property type="match status" value="1"/>
</dbReference>
<accession>A0A8C3KQY5</accession>